<evidence type="ECO:0000313" key="2">
    <source>
        <dbReference type="Proteomes" id="UP000276133"/>
    </source>
</evidence>
<comment type="caution">
    <text evidence="1">The sequence shown here is derived from an EMBL/GenBank/DDBJ whole genome shotgun (WGS) entry which is preliminary data.</text>
</comment>
<protein>
    <submittedName>
        <fullName evidence="1">Uncharacterized protein</fullName>
    </submittedName>
</protein>
<gene>
    <name evidence="1" type="ORF">BpHYR1_032142</name>
</gene>
<reference evidence="1 2" key="1">
    <citation type="journal article" date="2018" name="Sci. Rep.">
        <title>Genomic signatures of local adaptation to the degree of environmental predictability in rotifers.</title>
        <authorList>
            <person name="Franch-Gras L."/>
            <person name="Hahn C."/>
            <person name="Garcia-Roger E.M."/>
            <person name="Carmona M.J."/>
            <person name="Serra M."/>
            <person name="Gomez A."/>
        </authorList>
    </citation>
    <scope>NUCLEOTIDE SEQUENCE [LARGE SCALE GENOMIC DNA]</scope>
    <source>
        <strain evidence="1">HYR1</strain>
    </source>
</reference>
<dbReference type="AlphaFoldDB" id="A0A3M7QN96"/>
<keyword evidence="2" id="KW-1185">Reference proteome</keyword>
<dbReference type="EMBL" id="REGN01005624">
    <property type="protein sequence ID" value="RNA12753.1"/>
    <property type="molecule type" value="Genomic_DNA"/>
</dbReference>
<sequence length="90" mass="10350">MATAVIQDNTVSSSSENFGKALAVSENVLDYQDTSDDVDSDIESETLHRKRKRSTGQVYNVHNNYQLFDEALEDINKIGNWRKQRKHYTI</sequence>
<name>A0A3M7QN96_BRAPC</name>
<accession>A0A3M7QN96</accession>
<proteinExistence type="predicted"/>
<evidence type="ECO:0000313" key="1">
    <source>
        <dbReference type="EMBL" id="RNA12753.1"/>
    </source>
</evidence>
<dbReference type="Proteomes" id="UP000276133">
    <property type="component" value="Unassembled WGS sequence"/>
</dbReference>
<organism evidence="1 2">
    <name type="scientific">Brachionus plicatilis</name>
    <name type="common">Marine rotifer</name>
    <name type="synonym">Brachionus muelleri</name>
    <dbReference type="NCBI Taxonomy" id="10195"/>
    <lineage>
        <taxon>Eukaryota</taxon>
        <taxon>Metazoa</taxon>
        <taxon>Spiralia</taxon>
        <taxon>Gnathifera</taxon>
        <taxon>Rotifera</taxon>
        <taxon>Eurotatoria</taxon>
        <taxon>Monogononta</taxon>
        <taxon>Pseudotrocha</taxon>
        <taxon>Ploima</taxon>
        <taxon>Brachionidae</taxon>
        <taxon>Brachionus</taxon>
    </lineage>
</organism>